<dbReference type="RefSeq" id="WP_267220298.1">
    <property type="nucleotide sequence ID" value="NZ_JAPCWC010000007.1"/>
</dbReference>
<evidence type="ECO:0000313" key="3">
    <source>
        <dbReference type="EMBL" id="MFC0683389.1"/>
    </source>
</evidence>
<feature type="chain" id="PRO_5045887580" evidence="2">
    <location>
        <begin position="18"/>
        <end position="185"/>
    </location>
</feature>
<organism evidence="3 4">
    <name type="scientific">Novosphingobium clariflavum</name>
    <dbReference type="NCBI Taxonomy" id="2029884"/>
    <lineage>
        <taxon>Bacteria</taxon>
        <taxon>Pseudomonadati</taxon>
        <taxon>Pseudomonadota</taxon>
        <taxon>Alphaproteobacteria</taxon>
        <taxon>Sphingomonadales</taxon>
        <taxon>Sphingomonadaceae</taxon>
        <taxon>Novosphingobium</taxon>
    </lineage>
</organism>
<protein>
    <submittedName>
        <fullName evidence="3">DUF3617 domain-containing protein</fullName>
    </submittedName>
</protein>
<keyword evidence="2" id="KW-0732">Signal</keyword>
<comment type="caution">
    <text evidence="3">The sequence shown here is derived from an EMBL/GenBank/DDBJ whole genome shotgun (WGS) entry which is preliminary data.</text>
</comment>
<evidence type="ECO:0000256" key="2">
    <source>
        <dbReference type="SAM" id="SignalP"/>
    </source>
</evidence>
<dbReference type="InterPro" id="IPR022061">
    <property type="entry name" value="DUF3617"/>
</dbReference>
<proteinExistence type="predicted"/>
<dbReference type="Proteomes" id="UP001589858">
    <property type="component" value="Unassembled WGS sequence"/>
</dbReference>
<dbReference type="PROSITE" id="PS51257">
    <property type="entry name" value="PROKAR_LIPOPROTEIN"/>
    <property type="match status" value="1"/>
</dbReference>
<feature type="compositionally biased region" description="Basic and acidic residues" evidence="1">
    <location>
        <begin position="22"/>
        <end position="39"/>
    </location>
</feature>
<sequence>MKRMAAVSIVGLALVLAACSSKEPKSGEPKSMDEVKEEAAQLQRPKPGQYMQKVEITKMDVPGMPSEAAEQMKTMMAKGQVNQFCLTQAEADKGYRDMFDGIGRGRECSYSRFEVDGGKLDAQMDCKSSGQGADNQGTATIKLAGTVGEQGSDVTVDMDMSGGPAPMGQMKMAMHMTTQRVGDCP</sequence>
<dbReference type="Pfam" id="PF12276">
    <property type="entry name" value="DUF3617"/>
    <property type="match status" value="1"/>
</dbReference>
<evidence type="ECO:0000313" key="4">
    <source>
        <dbReference type="Proteomes" id="UP001589858"/>
    </source>
</evidence>
<reference evidence="3 4" key="1">
    <citation type="submission" date="2024-09" db="EMBL/GenBank/DDBJ databases">
        <authorList>
            <person name="Sun Q."/>
            <person name="Mori K."/>
        </authorList>
    </citation>
    <scope>NUCLEOTIDE SEQUENCE [LARGE SCALE GENOMIC DNA]</scope>
    <source>
        <strain evidence="3 4">CICC 11035S</strain>
    </source>
</reference>
<feature type="region of interest" description="Disordered" evidence="1">
    <location>
        <begin position="21"/>
        <end position="47"/>
    </location>
</feature>
<evidence type="ECO:0000256" key="1">
    <source>
        <dbReference type="SAM" id="MobiDB-lite"/>
    </source>
</evidence>
<gene>
    <name evidence="3" type="ORF">ACFFF8_02140</name>
</gene>
<keyword evidence="4" id="KW-1185">Reference proteome</keyword>
<feature type="signal peptide" evidence="2">
    <location>
        <begin position="1"/>
        <end position="17"/>
    </location>
</feature>
<dbReference type="EMBL" id="JBHLTM010000009">
    <property type="protein sequence ID" value="MFC0683389.1"/>
    <property type="molecule type" value="Genomic_DNA"/>
</dbReference>
<name>A0ABV6S2C2_9SPHN</name>
<accession>A0ABV6S2C2</accession>